<dbReference type="PANTHER" id="PTHR34997:SF18">
    <property type="entry name" value="LYSM DOMAIN-CONTAINING PROTEIN"/>
    <property type="match status" value="1"/>
</dbReference>
<dbReference type="EMBL" id="JAPQKI010000005">
    <property type="protein sequence ID" value="KAJ5097814.1"/>
    <property type="molecule type" value="Genomic_DNA"/>
</dbReference>
<keyword evidence="1" id="KW-0147">Chitin-binding</keyword>
<dbReference type="GO" id="GO:0008061">
    <property type="term" value="F:chitin binding"/>
    <property type="evidence" value="ECO:0007669"/>
    <property type="project" value="UniProtKB-KW"/>
</dbReference>
<keyword evidence="5" id="KW-1185">Reference proteome</keyword>
<dbReference type="CDD" id="cd00118">
    <property type="entry name" value="LysM"/>
    <property type="match status" value="2"/>
</dbReference>
<dbReference type="Proteomes" id="UP001149074">
    <property type="component" value="Unassembled WGS sequence"/>
</dbReference>
<evidence type="ECO:0000256" key="2">
    <source>
        <dbReference type="ARBA" id="ARBA00023026"/>
    </source>
</evidence>
<dbReference type="InterPro" id="IPR036779">
    <property type="entry name" value="LysM_dom_sf"/>
</dbReference>
<dbReference type="InterPro" id="IPR018392">
    <property type="entry name" value="LysM"/>
</dbReference>
<gene>
    <name evidence="4" type="ORF">N7532_004815</name>
</gene>
<dbReference type="AlphaFoldDB" id="A0A9W9K986"/>
<dbReference type="RefSeq" id="XP_056473468.1">
    <property type="nucleotide sequence ID" value="XM_056617309.1"/>
</dbReference>
<dbReference type="Pfam" id="PF01476">
    <property type="entry name" value="LysM"/>
    <property type="match status" value="2"/>
</dbReference>
<dbReference type="InterPro" id="IPR052210">
    <property type="entry name" value="LysM1-like"/>
</dbReference>
<organism evidence="4 5">
    <name type="scientific">Penicillium argentinense</name>
    <dbReference type="NCBI Taxonomy" id="1131581"/>
    <lineage>
        <taxon>Eukaryota</taxon>
        <taxon>Fungi</taxon>
        <taxon>Dikarya</taxon>
        <taxon>Ascomycota</taxon>
        <taxon>Pezizomycotina</taxon>
        <taxon>Eurotiomycetes</taxon>
        <taxon>Eurotiomycetidae</taxon>
        <taxon>Eurotiales</taxon>
        <taxon>Aspergillaceae</taxon>
        <taxon>Penicillium</taxon>
    </lineage>
</organism>
<dbReference type="PANTHER" id="PTHR34997">
    <property type="entry name" value="AM15"/>
    <property type="match status" value="1"/>
</dbReference>
<accession>A0A9W9K986</accession>
<protein>
    <recommendedName>
        <fullName evidence="3">LysM domain-containing protein</fullName>
    </recommendedName>
</protein>
<sequence length="239" mass="26062">MEPIADSAGNEWRHNTPGSWAVSKATRDISDEILLLARILVKILVKKLSQVPFAKHFTQLLLAGVVPAIASARALSRRAVDCSFTTNPSTGDTCESFARSWCLTVDNLKALNPGLACPNIGTTKWYCVIEPTNEPAMPGIVDNCDGFYKVSSGDQCDTIAADHGISKAQFLEWNTELNERKPISSSRPKIPPPLASQRSNIPLLQHIECSNFWLDYYVCVHVPGATTGPQPQMPGIIST</sequence>
<reference evidence="4" key="1">
    <citation type="submission" date="2022-11" db="EMBL/GenBank/DDBJ databases">
        <authorList>
            <person name="Petersen C."/>
        </authorList>
    </citation>
    <scope>NUCLEOTIDE SEQUENCE</scope>
    <source>
        <strain evidence="4">IBT 30761</strain>
    </source>
</reference>
<dbReference type="PROSITE" id="PS51782">
    <property type="entry name" value="LYSM"/>
    <property type="match status" value="2"/>
</dbReference>
<proteinExistence type="predicted"/>
<dbReference type="SUPFAM" id="SSF54106">
    <property type="entry name" value="LysM domain"/>
    <property type="match status" value="1"/>
</dbReference>
<dbReference type="OrthoDB" id="5985073at2759"/>
<feature type="domain" description="LysM" evidence="3">
    <location>
        <begin position="84"/>
        <end position="128"/>
    </location>
</feature>
<keyword evidence="2" id="KW-0843">Virulence</keyword>
<evidence type="ECO:0000313" key="4">
    <source>
        <dbReference type="EMBL" id="KAJ5097814.1"/>
    </source>
</evidence>
<evidence type="ECO:0000313" key="5">
    <source>
        <dbReference type="Proteomes" id="UP001149074"/>
    </source>
</evidence>
<evidence type="ECO:0000256" key="1">
    <source>
        <dbReference type="ARBA" id="ARBA00022669"/>
    </source>
</evidence>
<dbReference type="Gene3D" id="3.10.350.10">
    <property type="entry name" value="LysM domain"/>
    <property type="match status" value="2"/>
</dbReference>
<comment type="caution">
    <text evidence="4">The sequence shown here is derived from an EMBL/GenBank/DDBJ whole genome shotgun (WGS) entry which is preliminary data.</text>
</comment>
<reference evidence="4" key="2">
    <citation type="journal article" date="2023" name="IMA Fungus">
        <title>Comparative genomic study of the Penicillium genus elucidates a diverse pangenome and 15 lateral gene transfer events.</title>
        <authorList>
            <person name="Petersen C."/>
            <person name="Sorensen T."/>
            <person name="Nielsen M.R."/>
            <person name="Sondergaard T.E."/>
            <person name="Sorensen J.L."/>
            <person name="Fitzpatrick D.A."/>
            <person name="Frisvad J.C."/>
            <person name="Nielsen K.L."/>
        </authorList>
    </citation>
    <scope>NUCLEOTIDE SEQUENCE</scope>
    <source>
        <strain evidence="4">IBT 30761</strain>
    </source>
</reference>
<dbReference type="GeneID" id="81356288"/>
<evidence type="ECO:0000259" key="3">
    <source>
        <dbReference type="PROSITE" id="PS51782"/>
    </source>
</evidence>
<name>A0A9W9K986_9EURO</name>
<feature type="domain" description="LysM" evidence="3">
    <location>
        <begin position="146"/>
        <end position="190"/>
    </location>
</feature>